<dbReference type="Pfam" id="PF18266">
    <property type="entry name" value="Ncstrn_small"/>
    <property type="match status" value="1"/>
</dbReference>
<proteinExistence type="inferred from homology"/>
<dbReference type="SUPFAM" id="SSF53187">
    <property type="entry name" value="Zn-dependent exopeptidases"/>
    <property type="match status" value="1"/>
</dbReference>
<keyword evidence="7 10" id="KW-1133">Transmembrane helix</keyword>
<evidence type="ECO:0000256" key="4">
    <source>
        <dbReference type="ARBA" id="ARBA00022692"/>
    </source>
</evidence>
<evidence type="ECO:0000256" key="1">
    <source>
        <dbReference type="ARBA" id="ARBA00004479"/>
    </source>
</evidence>
<feature type="signal peptide" evidence="11">
    <location>
        <begin position="1"/>
        <end position="20"/>
    </location>
</feature>
<dbReference type="PANTHER" id="PTHR21092">
    <property type="entry name" value="NICASTRIN"/>
    <property type="match status" value="1"/>
</dbReference>
<dbReference type="InterPro" id="IPR041084">
    <property type="entry name" value="Ncstrn_small"/>
</dbReference>
<evidence type="ECO:0000313" key="13">
    <source>
        <dbReference type="EMBL" id="NBJ62715.1"/>
    </source>
</evidence>
<dbReference type="Pfam" id="PF05450">
    <property type="entry name" value="Nicastrin"/>
    <property type="match status" value="1"/>
</dbReference>
<keyword evidence="9" id="KW-0325">Glycoprotein</keyword>
<feature type="chain" id="PRO_5025612301" description="Nicastrin" evidence="11">
    <location>
        <begin position="21"/>
        <end position="693"/>
    </location>
</feature>
<keyword evidence="6" id="KW-0914">Notch signaling pathway</keyword>
<evidence type="ECO:0000256" key="11">
    <source>
        <dbReference type="SAM" id="SignalP"/>
    </source>
</evidence>
<dbReference type="InterPro" id="IPR008710">
    <property type="entry name" value="Nicastrin"/>
</dbReference>
<dbReference type="GO" id="GO:0007219">
    <property type="term" value="P:Notch signaling pathway"/>
    <property type="evidence" value="ECO:0007669"/>
    <property type="project" value="UniProtKB-KW"/>
</dbReference>
<feature type="transmembrane region" description="Helical" evidence="10">
    <location>
        <begin position="650"/>
        <end position="670"/>
    </location>
</feature>
<evidence type="ECO:0000256" key="2">
    <source>
        <dbReference type="ARBA" id="ARBA00007717"/>
    </source>
</evidence>
<sequence length="693" mass="77475">MGVLLHISCLLISLLCLADGQRITDKMFSNIAGTSCFRRMNATHVTGCSSSFRGSQGVIHVVKTQEDFEFLFNDPPSPPYAPVIPPHLFTKENILRLKANASHVVSGIVLTGLVTSLKSFSHESRCPNQFGGLIRDQTCSVDDPDNSWNPFGTGLLQEFFPFPIYFVSSEKEVKKITECFDKFNNFDLDGQHERPLCSIEINSFMSAAVNSEVCMRRSNMQNNLAPTTFCDPLQGRNVFATLFPREIVEPEQRKVDPEEKIILLSARMDTASMFDGEGAGAMGSLVPYTVLMSAAQLLAKLLPEKRDSGQPNVLFMLFNGESFDYIGSQRFVYDLQQGAFPSKLYQTKPLALDNIKLLVDLGSMDTVRLLNLFHATDFPQASEFGQLMSKYSSKFSMNVTTMNRMQDNMPPTSAQSFLREDINFPAVVINSPPTNRFYHSIFDDDININYVYGNTSKNFLTLEDLSSPSPDFTRDSIQLGVRNISSIVAFSLYEMITGEEYRETLGASSLFADEFLYCFLMSTECPLIEAIVPVNTSLPPYPPQRYISVHRSNAQRSVIWTYNIFGLTVGQKLEGVAKENCTHSPRMWFPGFGKQGECHLTTMNISLAISPAFKEAQYNWTSGRYSSWTESTWSAISARIYLRPSTHHEALTLAIGLTVMVLSFIVVFIINTKSDVLFGNSPSSEVISIPARC</sequence>
<dbReference type="Gene3D" id="3.40.630.10">
    <property type="entry name" value="Zn peptidases"/>
    <property type="match status" value="1"/>
</dbReference>
<reference evidence="13" key="1">
    <citation type="submission" date="2019-10" db="EMBL/GenBank/DDBJ databases">
        <title>Short sand fly seasons in Tbilisi, Georgia, hinder development of host immunity to saliva of the visceral leishmaniasis vector Phlebotomus kandelakii.</title>
        <authorList>
            <person name="Oliveira F."/>
            <person name="Giorgobiani E."/>
            <person name="Guimaraes-Costa A.B."/>
            <person name="Abdeladhim M."/>
            <person name="Oristian J."/>
            <person name="Tskhvaradze L."/>
            <person name="Tsertsvadze N."/>
            <person name="Zakalashvili M."/>
            <person name="Valenzuela J.G."/>
            <person name="Kamhawi S."/>
        </authorList>
    </citation>
    <scope>NUCLEOTIDE SEQUENCE</scope>
    <source>
        <strain evidence="13">Wild-capture in Tbilisi</strain>
        <tissue evidence="13">Salivary glands</tissue>
    </source>
</reference>
<protein>
    <recommendedName>
        <fullName evidence="3">Nicastrin</fullName>
    </recommendedName>
</protein>
<name>A0A6B2EHY2_9DIPT</name>
<evidence type="ECO:0000259" key="12">
    <source>
        <dbReference type="Pfam" id="PF18266"/>
    </source>
</evidence>
<dbReference type="EMBL" id="GIFK01005012">
    <property type="protein sequence ID" value="NBJ62715.1"/>
    <property type="molecule type" value="Transcribed_RNA"/>
</dbReference>
<dbReference type="AlphaFoldDB" id="A0A6B2EHY2"/>
<evidence type="ECO:0000256" key="9">
    <source>
        <dbReference type="ARBA" id="ARBA00023180"/>
    </source>
</evidence>
<keyword evidence="5 11" id="KW-0732">Signal</keyword>
<dbReference type="PANTHER" id="PTHR21092:SF0">
    <property type="entry name" value="NICASTRIN"/>
    <property type="match status" value="1"/>
</dbReference>
<dbReference type="GO" id="GO:0016485">
    <property type="term" value="P:protein processing"/>
    <property type="evidence" value="ECO:0007669"/>
    <property type="project" value="InterPro"/>
</dbReference>
<evidence type="ECO:0000256" key="7">
    <source>
        <dbReference type="ARBA" id="ARBA00022989"/>
    </source>
</evidence>
<comment type="similarity">
    <text evidence="2">Belongs to the nicastrin family.</text>
</comment>
<evidence type="ECO:0000256" key="8">
    <source>
        <dbReference type="ARBA" id="ARBA00023136"/>
    </source>
</evidence>
<comment type="subcellular location">
    <subcellularLocation>
        <location evidence="1">Membrane</location>
        <topology evidence="1">Single-pass type I membrane protein</topology>
    </subcellularLocation>
</comment>
<feature type="domain" description="Nicastrin small lobe" evidence="12">
    <location>
        <begin position="35"/>
        <end position="207"/>
    </location>
</feature>
<evidence type="ECO:0000256" key="6">
    <source>
        <dbReference type="ARBA" id="ARBA00022976"/>
    </source>
</evidence>
<keyword evidence="8 10" id="KW-0472">Membrane</keyword>
<keyword evidence="4 10" id="KW-0812">Transmembrane</keyword>
<accession>A0A6B2EHY2</accession>
<organism evidence="13">
    <name type="scientific">Phlebotomus kandelakii</name>
    <dbReference type="NCBI Taxonomy" id="1109342"/>
    <lineage>
        <taxon>Eukaryota</taxon>
        <taxon>Metazoa</taxon>
        <taxon>Ecdysozoa</taxon>
        <taxon>Arthropoda</taxon>
        <taxon>Hexapoda</taxon>
        <taxon>Insecta</taxon>
        <taxon>Pterygota</taxon>
        <taxon>Neoptera</taxon>
        <taxon>Endopterygota</taxon>
        <taxon>Diptera</taxon>
        <taxon>Nematocera</taxon>
        <taxon>Psychodoidea</taxon>
        <taxon>Psychodidae</taxon>
        <taxon>Phlebotomus</taxon>
        <taxon>Larroussius</taxon>
    </lineage>
</organism>
<evidence type="ECO:0000256" key="3">
    <source>
        <dbReference type="ARBA" id="ARBA00015303"/>
    </source>
</evidence>
<dbReference type="GO" id="GO:0007220">
    <property type="term" value="P:Notch receptor processing"/>
    <property type="evidence" value="ECO:0007669"/>
    <property type="project" value="TreeGrafter"/>
</dbReference>
<evidence type="ECO:0000256" key="5">
    <source>
        <dbReference type="ARBA" id="ARBA00022729"/>
    </source>
</evidence>
<evidence type="ECO:0000256" key="10">
    <source>
        <dbReference type="SAM" id="Phobius"/>
    </source>
</evidence>
<dbReference type="GO" id="GO:0005886">
    <property type="term" value="C:plasma membrane"/>
    <property type="evidence" value="ECO:0007669"/>
    <property type="project" value="TreeGrafter"/>
</dbReference>